<comment type="caution">
    <text evidence="1">The sequence shown here is derived from an EMBL/GenBank/DDBJ whole genome shotgun (WGS) entry which is preliminary data.</text>
</comment>
<evidence type="ECO:0000313" key="2">
    <source>
        <dbReference type="Proteomes" id="UP000597867"/>
    </source>
</evidence>
<proteinExistence type="predicted"/>
<dbReference type="EMBL" id="JADEWF010000039">
    <property type="protein sequence ID" value="MBE9219599.1"/>
    <property type="molecule type" value="Genomic_DNA"/>
</dbReference>
<gene>
    <name evidence="1" type="ORF">IQ222_12525</name>
</gene>
<keyword evidence="2" id="KW-1185">Reference proteome</keyword>
<accession>A0ACC5Q3U4</accession>
<name>A0ACC5Q3U4_DOLFA</name>
<dbReference type="Proteomes" id="UP000597867">
    <property type="component" value="Unassembled WGS sequence"/>
</dbReference>
<reference evidence="1" key="1">
    <citation type="submission" date="2020-10" db="EMBL/GenBank/DDBJ databases">
        <authorList>
            <person name="Castelo-Branco R."/>
            <person name="Eusebio N."/>
            <person name="Adriana R."/>
            <person name="Vieira A."/>
            <person name="Brugerolle De Fraissinette N."/>
            <person name="Rezende De Castro R."/>
            <person name="Schneider M.P."/>
            <person name="Vasconcelos V."/>
            <person name="Leao P.N."/>
        </authorList>
    </citation>
    <scope>NUCLEOTIDE SEQUENCE</scope>
    <source>
        <strain evidence="1">LEGE 04289</strain>
    </source>
</reference>
<organism evidence="1 2">
    <name type="scientific">Dolichospermum flos-aquae LEGE 04289</name>
    <dbReference type="NCBI Taxonomy" id="1828708"/>
    <lineage>
        <taxon>Bacteria</taxon>
        <taxon>Bacillati</taxon>
        <taxon>Cyanobacteriota</taxon>
        <taxon>Cyanophyceae</taxon>
        <taxon>Nostocales</taxon>
        <taxon>Aphanizomenonaceae</taxon>
        <taxon>Dolichospermum</taxon>
    </lineage>
</organism>
<sequence length="209" mass="21944">MIKLSQILPLVVVGGALATSLVAWEKPAQAIQVFNFSFNNVIGGVNGTVSGTLDLPNGDGIFAATSMKINSAPADLGYTQPVDVLSYFTSVVNNSFTVSNGTITASSFFATRNDKEAILLSYAFIPSTTVSALSKVGAGDVSSGVGDIYSATLTYSPATPVPFDTTPGAMLSTIPILALMYLWKQSRNRMALKTINNPDVTVSTYRQVG</sequence>
<protein>
    <submittedName>
        <fullName evidence="1">PEP-CTERM sorting domain-containing protein</fullName>
    </submittedName>
</protein>
<evidence type="ECO:0000313" key="1">
    <source>
        <dbReference type="EMBL" id="MBE9219599.1"/>
    </source>
</evidence>